<reference evidence="2" key="1">
    <citation type="submission" date="2019-11" db="EMBL/GenBank/DDBJ databases">
        <title>Leishmania tarentolae CDS.</title>
        <authorList>
            <person name="Goto Y."/>
            <person name="Yamagishi J."/>
        </authorList>
    </citation>
    <scope>NUCLEOTIDE SEQUENCE [LARGE SCALE GENOMIC DNA]</scope>
    <source>
        <strain evidence="2">Parrot Tar II</strain>
    </source>
</reference>
<keyword evidence="3" id="KW-1185">Reference proteome</keyword>
<dbReference type="AlphaFoldDB" id="A0A640KPA2"/>
<feature type="transmembrane region" description="Helical" evidence="1">
    <location>
        <begin position="215"/>
        <end position="239"/>
    </location>
</feature>
<keyword evidence="1" id="KW-0812">Transmembrane</keyword>
<proteinExistence type="predicted"/>
<feature type="transmembrane region" description="Helical" evidence="1">
    <location>
        <begin position="251"/>
        <end position="271"/>
    </location>
</feature>
<comment type="caution">
    <text evidence="2">The sequence shown here is derived from an EMBL/GenBank/DDBJ whole genome shotgun (WGS) entry which is preliminary data.</text>
</comment>
<name>A0A640KPA2_LEITA</name>
<evidence type="ECO:0000313" key="2">
    <source>
        <dbReference type="EMBL" id="GET90885.1"/>
    </source>
</evidence>
<evidence type="ECO:0000313" key="3">
    <source>
        <dbReference type="Proteomes" id="UP000419144"/>
    </source>
</evidence>
<dbReference type="Proteomes" id="UP000419144">
    <property type="component" value="Unassembled WGS sequence"/>
</dbReference>
<dbReference type="EMBL" id="BLBS01000043">
    <property type="protein sequence ID" value="GET90885.1"/>
    <property type="molecule type" value="Genomic_DNA"/>
</dbReference>
<keyword evidence="1" id="KW-1133">Transmembrane helix</keyword>
<gene>
    <name evidence="2" type="ORF">LtaPh_3027800</name>
</gene>
<protein>
    <recommendedName>
        <fullName evidence="4">Transmembrane protein</fullName>
    </recommendedName>
</protein>
<dbReference type="OrthoDB" id="258719at2759"/>
<accession>A0A640KPA2</accession>
<evidence type="ECO:0008006" key="4">
    <source>
        <dbReference type="Google" id="ProtNLM"/>
    </source>
</evidence>
<keyword evidence="1" id="KW-0472">Membrane</keyword>
<sequence length="285" mass="32046">MSYRLCRPFVFSHHLASREYFLTTSKHVLQQAAASVIPTAGCDCCTSSYPFLRGLGCTLCASSLSLSPTLGCLCSCNRDTSPSRTGTALSLTLLAMRQRQRVPDEPKVPGTPALLNANVDLSEEWRAMNTEYGEDSSEQPPRTLSEFREQLRRISKARVKRSHESEEEEDVFYRTVDGNPKDYALRVIFEWLCAANPTKARLRVERIYWIAWKQFLYGFFMSGVGTMLMVVGIGCTAQYCVDKARGLGVMLGAFLLCVPGYYSLFVLYMYVTCRGGYTYLQLPEA</sequence>
<organism evidence="2 3">
    <name type="scientific">Leishmania tarentolae</name>
    <name type="common">Sauroleishmania tarentolae</name>
    <dbReference type="NCBI Taxonomy" id="5689"/>
    <lineage>
        <taxon>Eukaryota</taxon>
        <taxon>Discoba</taxon>
        <taxon>Euglenozoa</taxon>
        <taxon>Kinetoplastea</taxon>
        <taxon>Metakinetoplastina</taxon>
        <taxon>Trypanosomatida</taxon>
        <taxon>Trypanosomatidae</taxon>
        <taxon>Leishmaniinae</taxon>
        <taxon>Leishmania</taxon>
        <taxon>lizard Leishmania</taxon>
    </lineage>
</organism>
<evidence type="ECO:0000256" key="1">
    <source>
        <dbReference type="SAM" id="Phobius"/>
    </source>
</evidence>
<dbReference type="VEuPathDB" id="TriTrypDB:LtaPh_3027800"/>